<dbReference type="eggNOG" id="ENOG502TCCI">
    <property type="taxonomic scope" value="Eukaryota"/>
</dbReference>
<dbReference type="Proteomes" id="UP000030151">
    <property type="component" value="Unassembled WGS sequence"/>
</dbReference>
<organism evidence="2 3">
    <name type="scientific">Metarhizium robertsii</name>
    <dbReference type="NCBI Taxonomy" id="568076"/>
    <lineage>
        <taxon>Eukaryota</taxon>
        <taxon>Fungi</taxon>
        <taxon>Dikarya</taxon>
        <taxon>Ascomycota</taxon>
        <taxon>Pezizomycotina</taxon>
        <taxon>Sordariomycetes</taxon>
        <taxon>Hypocreomycetidae</taxon>
        <taxon>Hypocreales</taxon>
        <taxon>Clavicipitaceae</taxon>
        <taxon>Metarhizium</taxon>
    </lineage>
</organism>
<comment type="caution">
    <text evidence="2">The sequence shown here is derived from an EMBL/GenBank/DDBJ whole genome shotgun (WGS) entry which is preliminary data.</text>
</comment>
<dbReference type="EMBL" id="JELW01000037">
    <property type="protein sequence ID" value="EXU97415.1"/>
    <property type="molecule type" value="Genomic_DNA"/>
</dbReference>
<dbReference type="PANTHER" id="PTHR47032">
    <property type="entry name" value="UDP-D-XYLOSE:L-FUCOSE ALPHA-1,3-D-XYLOSYLTRANSFERASE-RELATED"/>
    <property type="match status" value="1"/>
</dbReference>
<gene>
    <name evidence="2" type="ORF">X797_009520</name>
</gene>
<dbReference type="OrthoDB" id="2019572at2759"/>
<dbReference type="GO" id="GO:0016757">
    <property type="term" value="F:glycosyltransferase activity"/>
    <property type="evidence" value="ECO:0007669"/>
    <property type="project" value="TreeGrafter"/>
</dbReference>
<name>A0A0A1UQK6_9HYPO</name>
<dbReference type="Pfam" id="PF03407">
    <property type="entry name" value="Nucleotid_trans"/>
    <property type="match status" value="1"/>
</dbReference>
<dbReference type="InterPro" id="IPR005069">
    <property type="entry name" value="Nucl-diP-sugar_transferase"/>
</dbReference>
<sequence>MARGRSPVSLMARKPRIKIAAVAFLLFVVYFYWAPIAESSTSIQRSHGVPESDLQTFASHAINNTVVIVPVNTGMLHLMENLLCSLSATSLDPKSIVFWALDEGAQTTLDRRGFATYRDASLWAESGNLNVHGNTPAYHRMMRQRPQFFVDFLSTGYDVLMIDADLVFWQSPLVIMPQNDSDRAAVDMVYSTDAREFYTSHDAFQDEYRRGSLVPPICNGLFWMKSNNETISLWSEMLDVFEAPWWRVGMYRSRVFQDDQRGMDVLLNDGRAGLVGPFPSGITQDMIPKSSGKRRLNVRLLDQTQVVNGQLFMFRENTYAESLKQLRGEGKDRIAAHMNWNTELITKEEGARRKNIFFLDENGDCKA</sequence>
<evidence type="ECO:0000313" key="3">
    <source>
        <dbReference type="Proteomes" id="UP000030151"/>
    </source>
</evidence>
<feature type="domain" description="Nucleotide-diphospho-sugar transferase" evidence="1">
    <location>
        <begin position="95"/>
        <end position="348"/>
    </location>
</feature>
<accession>A0A0A1UQK6</accession>
<evidence type="ECO:0000259" key="1">
    <source>
        <dbReference type="Pfam" id="PF03407"/>
    </source>
</evidence>
<evidence type="ECO:0000313" key="2">
    <source>
        <dbReference type="EMBL" id="EXU97415.1"/>
    </source>
</evidence>
<proteinExistence type="predicted"/>
<reference evidence="2 3" key="1">
    <citation type="submission" date="2014-02" db="EMBL/GenBank/DDBJ databases">
        <title>The genome sequence of the entomopathogenic fungus Metarhizium robertsii ARSEF 2575.</title>
        <authorList>
            <person name="Giuliano Garisto Donzelli B."/>
            <person name="Roe B.A."/>
            <person name="Macmil S.L."/>
            <person name="Krasnoff S.B."/>
            <person name="Gibson D.M."/>
        </authorList>
    </citation>
    <scope>NUCLEOTIDE SEQUENCE [LARGE SCALE GENOMIC DNA]</scope>
    <source>
        <strain evidence="2 3">ARSEF 2575</strain>
    </source>
</reference>
<dbReference type="HOGENOM" id="CLU_754561_0_0_1"/>
<keyword evidence="2" id="KW-0808">Transferase</keyword>
<dbReference type="PANTHER" id="PTHR47032:SF1">
    <property type="entry name" value="UDP-D-XYLOSE:L-FUCOSE ALPHA-1,3-D-XYLOSYLTRANSFERASE-RELATED"/>
    <property type="match status" value="1"/>
</dbReference>
<protein>
    <submittedName>
        <fullName evidence="2">Nucleotide-diphospho-sugar transferase</fullName>
    </submittedName>
</protein>
<dbReference type="GO" id="GO:0005794">
    <property type="term" value="C:Golgi apparatus"/>
    <property type="evidence" value="ECO:0007669"/>
    <property type="project" value="TreeGrafter"/>
</dbReference>
<dbReference type="InterPro" id="IPR052636">
    <property type="entry name" value="UDP-D-xylose:L-fucose_XylT"/>
</dbReference>
<dbReference type="AlphaFoldDB" id="A0A0A1UQK6"/>